<dbReference type="InterPro" id="IPR009006">
    <property type="entry name" value="Ala_racemase/Decarboxylase_C"/>
</dbReference>
<proteinExistence type="predicted"/>
<gene>
    <name evidence="5" type="ORF">SAMN04489810_2524</name>
</gene>
<evidence type="ECO:0000259" key="4">
    <source>
        <dbReference type="SMART" id="SM01005"/>
    </source>
</evidence>
<evidence type="ECO:0000256" key="2">
    <source>
        <dbReference type="ARBA" id="ARBA00022898"/>
    </source>
</evidence>
<evidence type="ECO:0000313" key="6">
    <source>
        <dbReference type="Proteomes" id="UP000199009"/>
    </source>
</evidence>
<name>A0A1G8AXP5_9MICO</name>
<dbReference type="RefSeq" id="WP_091490777.1">
    <property type="nucleotide sequence ID" value="NZ_LT629692.1"/>
</dbReference>
<keyword evidence="6" id="KW-1185">Reference proteome</keyword>
<organism evidence="5 6">
    <name type="scientific">Microbacterium pygmaeum</name>
    <dbReference type="NCBI Taxonomy" id="370764"/>
    <lineage>
        <taxon>Bacteria</taxon>
        <taxon>Bacillati</taxon>
        <taxon>Actinomycetota</taxon>
        <taxon>Actinomycetes</taxon>
        <taxon>Micrococcales</taxon>
        <taxon>Microbacteriaceae</taxon>
        <taxon>Microbacterium</taxon>
    </lineage>
</organism>
<keyword evidence="3" id="KW-0413">Isomerase</keyword>
<keyword evidence="2" id="KW-0663">Pyridoxal phosphate</keyword>
<sequence length="243" mass="24596">MTSGIPRRTASGPPIPRTAPIARIDLAALRLNLRAVLSTGATGIIDVRADAWGHGIARVAPLALDAGATALLVDEGGGAALERSVPASSLVQAGTADAPDAVYGISTGFTPVMSLRGRVLSIKPLLAGEGVSYGYTHRAAHDTDVALVTGGYAQGVLRSLGNSASVSIGGRRHPIVGRVAMDVCVVDVGSAPRAAAVVAGEAAVFFGGGDDEPRVTEWARASGLTPAELVTAVGQRAEREYVS</sequence>
<dbReference type="Proteomes" id="UP000199009">
    <property type="component" value="Chromosome I"/>
</dbReference>
<evidence type="ECO:0000313" key="5">
    <source>
        <dbReference type="EMBL" id="SDH25772.1"/>
    </source>
</evidence>
<dbReference type="GO" id="GO:0008784">
    <property type="term" value="F:alanine racemase activity"/>
    <property type="evidence" value="ECO:0007669"/>
    <property type="project" value="TreeGrafter"/>
</dbReference>
<dbReference type="Pfam" id="PF00842">
    <property type="entry name" value="Ala_racemase_C"/>
    <property type="match status" value="1"/>
</dbReference>
<dbReference type="EMBL" id="LT629692">
    <property type="protein sequence ID" value="SDH25772.1"/>
    <property type="molecule type" value="Genomic_DNA"/>
</dbReference>
<dbReference type="PANTHER" id="PTHR30511:SF0">
    <property type="entry name" value="ALANINE RACEMASE, CATABOLIC-RELATED"/>
    <property type="match status" value="1"/>
</dbReference>
<dbReference type="Gene3D" id="2.40.37.10">
    <property type="entry name" value="Lyase, Ornithine Decarboxylase, Chain A, domain 1"/>
    <property type="match status" value="1"/>
</dbReference>
<comment type="cofactor">
    <cofactor evidence="1">
        <name>pyridoxal 5'-phosphate</name>
        <dbReference type="ChEBI" id="CHEBI:597326"/>
    </cofactor>
</comment>
<accession>A0A1G8AXP5</accession>
<dbReference type="GO" id="GO:0005829">
    <property type="term" value="C:cytosol"/>
    <property type="evidence" value="ECO:0007669"/>
    <property type="project" value="TreeGrafter"/>
</dbReference>
<dbReference type="GO" id="GO:0030170">
    <property type="term" value="F:pyridoxal phosphate binding"/>
    <property type="evidence" value="ECO:0007669"/>
    <property type="project" value="TreeGrafter"/>
</dbReference>
<dbReference type="GO" id="GO:0030632">
    <property type="term" value="P:D-alanine biosynthetic process"/>
    <property type="evidence" value="ECO:0007669"/>
    <property type="project" value="TreeGrafter"/>
</dbReference>
<dbReference type="InterPro" id="IPR011079">
    <property type="entry name" value="Ala_racemase_C"/>
</dbReference>
<dbReference type="OrthoDB" id="9813814at2"/>
<feature type="domain" description="Alanine racemase C-terminal" evidence="4">
    <location>
        <begin position="112"/>
        <end position="242"/>
    </location>
</feature>
<reference evidence="5 6" key="1">
    <citation type="submission" date="2016-10" db="EMBL/GenBank/DDBJ databases">
        <authorList>
            <person name="de Groot N.N."/>
        </authorList>
    </citation>
    <scope>NUCLEOTIDE SEQUENCE [LARGE SCALE GENOMIC DNA]</scope>
    <source>
        <strain evidence="5 6">DSM 23142</strain>
    </source>
</reference>
<dbReference type="SUPFAM" id="SSF50621">
    <property type="entry name" value="Alanine racemase C-terminal domain-like"/>
    <property type="match status" value="1"/>
</dbReference>
<dbReference type="AlphaFoldDB" id="A0A1G8AXP5"/>
<dbReference type="SMART" id="SM01005">
    <property type="entry name" value="Ala_racemase_C"/>
    <property type="match status" value="1"/>
</dbReference>
<dbReference type="PANTHER" id="PTHR30511">
    <property type="entry name" value="ALANINE RACEMASE"/>
    <property type="match status" value="1"/>
</dbReference>
<protein>
    <submittedName>
        <fullName evidence="5">Alanine racemase</fullName>
    </submittedName>
</protein>
<evidence type="ECO:0000256" key="1">
    <source>
        <dbReference type="ARBA" id="ARBA00001933"/>
    </source>
</evidence>
<dbReference type="STRING" id="370764.SAMN04489810_2524"/>
<evidence type="ECO:0000256" key="3">
    <source>
        <dbReference type="ARBA" id="ARBA00023235"/>
    </source>
</evidence>
<dbReference type="InterPro" id="IPR000821">
    <property type="entry name" value="Ala_racemase"/>
</dbReference>